<evidence type="ECO:0000259" key="9">
    <source>
        <dbReference type="Pfam" id="PF12705"/>
    </source>
</evidence>
<dbReference type="CDD" id="cd18808">
    <property type="entry name" value="SF1_C_Upf1"/>
    <property type="match status" value="1"/>
</dbReference>
<evidence type="ECO:0000256" key="3">
    <source>
        <dbReference type="ARBA" id="ARBA00022763"/>
    </source>
</evidence>
<dbReference type="PANTHER" id="PTHR43788">
    <property type="entry name" value="DNA2/NAM7 HELICASE FAMILY MEMBER"/>
    <property type="match status" value="1"/>
</dbReference>
<keyword evidence="5" id="KW-0347">Helicase</keyword>
<evidence type="ECO:0000256" key="7">
    <source>
        <dbReference type="ARBA" id="ARBA00022840"/>
    </source>
</evidence>
<dbReference type="Pfam" id="PF13482">
    <property type="entry name" value="RNase_H_2"/>
    <property type="match status" value="1"/>
</dbReference>
<dbReference type="RefSeq" id="WP_254569963.1">
    <property type="nucleotide sequence ID" value="NZ_CP098502.1"/>
</dbReference>
<dbReference type="InterPro" id="IPR041679">
    <property type="entry name" value="DNA2/NAM7-like_C"/>
</dbReference>
<dbReference type="NCBIfam" id="TIGR03491">
    <property type="entry name" value="TM0106 family RecB-like putative nuclease"/>
    <property type="match status" value="1"/>
</dbReference>
<evidence type="ECO:0000256" key="8">
    <source>
        <dbReference type="ARBA" id="ARBA00023204"/>
    </source>
</evidence>
<dbReference type="Gene3D" id="3.40.50.300">
    <property type="entry name" value="P-loop containing nucleotide triphosphate hydrolases"/>
    <property type="match status" value="2"/>
</dbReference>
<evidence type="ECO:0000256" key="4">
    <source>
        <dbReference type="ARBA" id="ARBA00022801"/>
    </source>
</evidence>
<evidence type="ECO:0000256" key="1">
    <source>
        <dbReference type="ARBA" id="ARBA00022722"/>
    </source>
</evidence>
<keyword evidence="2" id="KW-0547">Nucleotide-binding</keyword>
<feature type="domain" description="DNA2/NAM7 helicase-like C-terminal" evidence="10">
    <location>
        <begin position="910"/>
        <end position="1102"/>
    </location>
</feature>
<keyword evidence="1" id="KW-0540">Nuclease</keyword>
<keyword evidence="3" id="KW-0227">DNA damage</keyword>
<accession>A0ABY5DQ76</accession>
<dbReference type="InterPro" id="IPR019993">
    <property type="entry name" value="RecB_nuclease_TM0106_put"/>
</dbReference>
<evidence type="ECO:0000256" key="5">
    <source>
        <dbReference type="ARBA" id="ARBA00022806"/>
    </source>
</evidence>
<dbReference type="Pfam" id="PF12705">
    <property type="entry name" value="PDDEXK_1"/>
    <property type="match status" value="1"/>
</dbReference>
<dbReference type="InterPro" id="IPR047187">
    <property type="entry name" value="SF1_C_Upf1"/>
</dbReference>
<evidence type="ECO:0000256" key="6">
    <source>
        <dbReference type="ARBA" id="ARBA00022839"/>
    </source>
</evidence>
<feature type="domain" description="PD-(D/E)XK endonuclease-like" evidence="9">
    <location>
        <begin position="7"/>
        <end position="226"/>
    </location>
</feature>
<name>A0ABY5DQ76_9ACTN</name>
<dbReference type="EMBL" id="CP098502">
    <property type="protein sequence ID" value="UTI63232.1"/>
    <property type="molecule type" value="Genomic_DNA"/>
</dbReference>
<dbReference type="CDD" id="cd17934">
    <property type="entry name" value="DEXXQc_Upf1-like"/>
    <property type="match status" value="1"/>
</dbReference>
<keyword evidence="8" id="KW-0234">DNA repair</keyword>
<keyword evidence="4" id="KW-0378">Hydrolase</keyword>
<evidence type="ECO:0000259" key="11">
    <source>
        <dbReference type="Pfam" id="PF13482"/>
    </source>
</evidence>
<evidence type="ECO:0000259" key="10">
    <source>
        <dbReference type="Pfam" id="PF13087"/>
    </source>
</evidence>
<keyword evidence="13" id="KW-1185">Reference proteome</keyword>
<dbReference type="InterPro" id="IPR012337">
    <property type="entry name" value="RNaseH-like_sf"/>
</dbReference>
<dbReference type="Proteomes" id="UP001056035">
    <property type="component" value="Chromosome"/>
</dbReference>
<dbReference type="InterPro" id="IPR038720">
    <property type="entry name" value="YprB_RNase_H-like_dom"/>
</dbReference>
<dbReference type="Pfam" id="PF13087">
    <property type="entry name" value="AAA_12"/>
    <property type="match status" value="1"/>
</dbReference>
<evidence type="ECO:0000313" key="12">
    <source>
        <dbReference type="EMBL" id="UTI63232.1"/>
    </source>
</evidence>
<dbReference type="InterPro" id="IPR038726">
    <property type="entry name" value="PDDEXK_AddAB-type"/>
</dbReference>
<organism evidence="12 13">
    <name type="scientific">Paraconexibacter antarcticus</name>
    <dbReference type="NCBI Taxonomy" id="2949664"/>
    <lineage>
        <taxon>Bacteria</taxon>
        <taxon>Bacillati</taxon>
        <taxon>Actinomycetota</taxon>
        <taxon>Thermoleophilia</taxon>
        <taxon>Solirubrobacterales</taxon>
        <taxon>Paraconexibacteraceae</taxon>
        <taxon>Paraconexibacter</taxon>
    </lineage>
</organism>
<feature type="domain" description="YprB ribonuclease H-like" evidence="11">
    <location>
        <begin position="321"/>
        <end position="498"/>
    </location>
</feature>
<proteinExistence type="predicted"/>
<dbReference type="PANTHER" id="PTHR43788:SF8">
    <property type="entry name" value="DNA-BINDING PROTEIN SMUBP-2"/>
    <property type="match status" value="1"/>
</dbReference>
<keyword evidence="6" id="KW-0269">Exonuclease</keyword>
<keyword evidence="7" id="KW-0067">ATP-binding</keyword>
<dbReference type="SUPFAM" id="SSF52540">
    <property type="entry name" value="P-loop containing nucleoside triphosphate hydrolases"/>
    <property type="match status" value="1"/>
</dbReference>
<sequence length="1131" mass="124317">MSSPAPASPSALNRFLGCEYRTYLDVLDRRGELDAEPRPPEMQLLFDRGNRHEDDVVAAMVAAGHDVLALEDLDATKEERAARTLAAMHEGREVLHQGCFLHDGWVGYPDFLIRVDEPSGLGPWSYEVADAKLGRTPRPKHIFQLLFYTEQLERLQGRRPARMRLILGDGTDPAFRAEDFEAYAADIRAMFSRRLAVLERPVPDPPPAYPYPVSDCEFCPWWQVCRDKRRRENHLSLVANLHRGQGLKLEAHGVHSVAALAALPAGQDVPRLSAATVDVLRAQAGLQLRSRGLEVPLFELLKPEPDTGLARLPAPSPGDVHFDFEGDPYWGDEGLEYLFGTVYERDGGGTEYRPLWATGRAEEKAAFETWVDWITARLERFPDLHVFHYNAYETVALKKLVARHSTRELEVDELLRRKVFVDLYGITRQAVRAGVESYGLKAMEAVFGFERNAELRGALGSMRRWQAFQDDGEDEHLHAIALYNEDDCLSTRALYAWLLDRRPEAEAQYGLTIDALAPEPPKAPSDKTLAYLERLEAIRPLLTAGLPDDESEDDAEQRARRTTFDLLGYHRREEKPVWWGFFARRELSAAQLRHEDGDALGELEVVDGPVPVTARSVEWTLRFPAQDHKLGAGEVDDPDAGRGGRITSLDEEAGTLVYRRVVHPDLHAAAPTRLAPGGPYNTDAQVGALFRFAERVVEDGLEPCGRLDAGTDLLLGRVPRLAPGTPPLDGTPAQLDRVRAQVRGLQDSVLVIQGPPGTGKTWTGAHIATDLLARGLRVGVTATSHKAINNLLAAIDNAADEEGVAFRGWKKGSEDEHRYESDRVLFADRAPSEDPADGGPVRLVGATAWHWAHADRLADVDILLVDEAGQVALADAIAVSQAARSVVLLGDPQQLAHVSQGTHPRGVGVSVLEHLLGDEQTVAADRGVFLGTSWRMHPDVCRFISDAMYDGRLVSTAGCETQRVDSPGLSGSGLRMLACDHDDNRGRSVEEAELIAGEVARLLDGGTYVSRERGLQPLTLADILVVAPYNAQVRCLRAKLPDGARVGTVDKFQGQEAPVVLFSMTASSGDDVSRGMSFLFSRNRLNVAVSRAQALAVVVCSPKLLSANCSTVDDMRLVNMLCRFAAVARGA</sequence>
<reference evidence="12 13" key="1">
    <citation type="submission" date="2022-06" db="EMBL/GenBank/DDBJ databases">
        <title>Paraconexibacter antarcticus.</title>
        <authorList>
            <person name="Kim C.S."/>
        </authorList>
    </citation>
    <scope>NUCLEOTIDE SEQUENCE [LARGE SCALE GENOMIC DNA]</scope>
    <source>
        <strain evidence="12 13">02-257</strain>
    </source>
</reference>
<evidence type="ECO:0000256" key="2">
    <source>
        <dbReference type="ARBA" id="ARBA00022741"/>
    </source>
</evidence>
<dbReference type="SUPFAM" id="SSF53098">
    <property type="entry name" value="Ribonuclease H-like"/>
    <property type="match status" value="1"/>
</dbReference>
<dbReference type="InterPro" id="IPR027417">
    <property type="entry name" value="P-loop_NTPase"/>
</dbReference>
<gene>
    <name evidence="12" type="ORF">NBH00_17935</name>
</gene>
<dbReference type="InterPro" id="IPR050534">
    <property type="entry name" value="Coronavir_polyprotein_1ab"/>
</dbReference>
<evidence type="ECO:0000313" key="13">
    <source>
        <dbReference type="Proteomes" id="UP001056035"/>
    </source>
</evidence>
<protein>
    <submittedName>
        <fullName evidence="12">TM0106 family RecB-like putative nuclease</fullName>
    </submittedName>
</protein>
<dbReference type="Pfam" id="PF13604">
    <property type="entry name" value="AAA_30"/>
    <property type="match status" value="1"/>
</dbReference>